<feature type="signal peptide" evidence="3">
    <location>
        <begin position="1"/>
        <end position="20"/>
    </location>
</feature>
<protein>
    <submittedName>
        <fullName evidence="4">Uncharacterized protein</fullName>
    </submittedName>
</protein>
<dbReference type="AlphaFoldDB" id="A0AAD7EJH5"/>
<evidence type="ECO:0000313" key="4">
    <source>
        <dbReference type="EMBL" id="KAJ7327577.1"/>
    </source>
</evidence>
<feature type="region of interest" description="Disordered" evidence="1">
    <location>
        <begin position="247"/>
        <end position="275"/>
    </location>
</feature>
<accession>A0AAD7EJH5</accession>
<keyword evidence="2" id="KW-1133">Transmembrane helix</keyword>
<keyword evidence="5" id="KW-1185">Reference proteome</keyword>
<evidence type="ECO:0000256" key="1">
    <source>
        <dbReference type="SAM" id="MobiDB-lite"/>
    </source>
</evidence>
<evidence type="ECO:0000313" key="5">
    <source>
        <dbReference type="Proteomes" id="UP001218218"/>
    </source>
</evidence>
<feature type="chain" id="PRO_5042283364" evidence="3">
    <location>
        <begin position="21"/>
        <end position="334"/>
    </location>
</feature>
<keyword evidence="3" id="KW-0732">Signal</keyword>
<evidence type="ECO:0000256" key="2">
    <source>
        <dbReference type="SAM" id="Phobius"/>
    </source>
</evidence>
<feature type="region of interest" description="Disordered" evidence="1">
    <location>
        <begin position="111"/>
        <end position="132"/>
    </location>
</feature>
<evidence type="ECO:0000256" key="3">
    <source>
        <dbReference type="SAM" id="SignalP"/>
    </source>
</evidence>
<dbReference type="EMBL" id="JARIHO010000041">
    <property type="protein sequence ID" value="KAJ7327577.1"/>
    <property type="molecule type" value="Genomic_DNA"/>
</dbReference>
<name>A0AAD7EJH5_9AGAR</name>
<proteinExistence type="predicted"/>
<gene>
    <name evidence="4" type="ORF">DFH08DRAFT_1026663</name>
</gene>
<organism evidence="4 5">
    <name type="scientific">Mycena albidolilacea</name>
    <dbReference type="NCBI Taxonomy" id="1033008"/>
    <lineage>
        <taxon>Eukaryota</taxon>
        <taxon>Fungi</taxon>
        <taxon>Dikarya</taxon>
        <taxon>Basidiomycota</taxon>
        <taxon>Agaricomycotina</taxon>
        <taxon>Agaricomycetes</taxon>
        <taxon>Agaricomycetidae</taxon>
        <taxon>Agaricales</taxon>
        <taxon>Marasmiineae</taxon>
        <taxon>Mycenaceae</taxon>
        <taxon>Mycena</taxon>
    </lineage>
</organism>
<feature type="compositionally biased region" description="Low complexity" evidence="1">
    <location>
        <begin position="41"/>
        <end position="51"/>
    </location>
</feature>
<feature type="region of interest" description="Disordered" evidence="1">
    <location>
        <begin position="41"/>
        <end position="60"/>
    </location>
</feature>
<sequence length="334" mass="36792">MVKTLHLFVAALAAAARSVGVHPAKSNRDSRRFDDLGALISAPASPDSAPAVGMGQNSAAETRKLEQAVAAASGMESSVSTASSAPPQTEPFPVLSALGLTGQLLRPKARGSDVRFDDSTATFDNDDDDDTDETDGNGGLFFSFFYDFFFFMMVFWFIYWLAFYDSEDSEMEAHASVAKARKSTIVAFTAIEIEMAQKQTKKAAYKATRRANAPKHRKRNDGEEVLVKFPSKLYALLINLMPGVKITSPPKNHEGRHDHGKNRRTGHTGTDEKHIDSRKLQLLKNFRSWTPYGNHRASAPNKKKIGAKNPAIPTEMVRSTFQWTGRVNIKAIIP</sequence>
<dbReference type="Proteomes" id="UP001218218">
    <property type="component" value="Unassembled WGS sequence"/>
</dbReference>
<keyword evidence="2" id="KW-0472">Membrane</keyword>
<keyword evidence="2" id="KW-0812">Transmembrane</keyword>
<comment type="caution">
    <text evidence="4">The sequence shown here is derived from an EMBL/GenBank/DDBJ whole genome shotgun (WGS) entry which is preliminary data.</text>
</comment>
<feature type="transmembrane region" description="Helical" evidence="2">
    <location>
        <begin position="140"/>
        <end position="162"/>
    </location>
</feature>
<reference evidence="4" key="1">
    <citation type="submission" date="2023-03" db="EMBL/GenBank/DDBJ databases">
        <title>Massive genome expansion in bonnet fungi (Mycena s.s.) driven by repeated elements and novel gene families across ecological guilds.</title>
        <authorList>
            <consortium name="Lawrence Berkeley National Laboratory"/>
            <person name="Harder C.B."/>
            <person name="Miyauchi S."/>
            <person name="Viragh M."/>
            <person name="Kuo A."/>
            <person name="Thoen E."/>
            <person name="Andreopoulos B."/>
            <person name="Lu D."/>
            <person name="Skrede I."/>
            <person name="Drula E."/>
            <person name="Henrissat B."/>
            <person name="Morin E."/>
            <person name="Kohler A."/>
            <person name="Barry K."/>
            <person name="LaButti K."/>
            <person name="Morin E."/>
            <person name="Salamov A."/>
            <person name="Lipzen A."/>
            <person name="Mereny Z."/>
            <person name="Hegedus B."/>
            <person name="Baldrian P."/>
            <person name="Stursova M."/>
            <person name="Weitz H."/>
            <person name="Taylor A."/>
            <person name="Grigoriev I.V."/>
            <person name="Nagy L.G."/>
            <person name="Martin F."/>
            <person name="Kauserud H."/>
        </authorList>
    </citation>
    <scope>NUCLEOTIDE SEQUENCE</scope>
    <source>
        <strain evidence="4">CBHHK002</strain>
    </source>
</reference>